<sequence>MSAGPEREARLKVALILATPGSAWGGMEKHVADLAEALTSLKHEVHIIAHPDYRTHFPFAEFHPCPMKLSRNNPWLRWCVSRILKRVSPDIAHAHGNKAALILGRLPHQTWQTVGTIHGSKSNLRPFLLLDKVIAVSGSIYEGLSHPSRHLIYNGIRKETPESPHGNYPLPETTNVIAAGRLEPVKGFDMLIQAWSMIHDRFPTAHLTIFGDGSEARNLHRLIDDKGLRHSLTMAGHQTTLASALSNADLMVLSSRREGFPYVLVEALMAGLPVVSTPVSGSVDLLPENALARDSSAQAIADVIASALNNLDGLQQSEQSAFDYAQTHLTLRGMAEATVRVYQAQ</sequence>
<evidence type="ECO:0000313" key="3">
    <source>
        <dbReference type="EMBL" id="OJS98509.1"/>
    </source>
</evidence>
<proteinExistence type="predicted"/>
<comment type="caution">
    <text evidence="3">The sequence shown here is derived from an EMBL/GenBank/DDBJ whole genome shotgun (WGS) entry which is preliminary data.</text>
</comment>
<organism evidence="3 4">
    <name type="scientific">Marinobacter nauticus</name>
    <name type="common">Marinobacter hydrocarbonoclasticus</name>
    <name type="synonym">Marinobacter aquaeolei</name>
    <dbReference type="NCBI Taxonomy" id="2743"/>
    <lineage>
        <taxon>Bacteria</taxon>
        <taxon>Pseudomonadati</taxon>
        <taxon>Pseudomonadota</taxon>
        <taxon>Gammaproteobacteria</taxon>
        <taxon>Pseudomonadales</taxon>
        <taxon>Marinobacteraceae</taxon>
        <taxon>Marinobacter</taxon>
    </lineage>
</organism>
<evidence type="ECO:0000259" key="1">
    <source>
        <dbReference type="Pfam" id="PF00534"/>
    </source>
</evidence>
<dbReference type="CDD" id="cd03811">
    <property type="entry name" value="GT4_GT28_WabH-like"/>
    <property type="match status" value="1"/>
</dbReference>
<dbReference type="InterPro" id="IPR001296">
    <property type="entry name" value="Glyco_trans_1"/>
</dbReference>
<dbReference type="EMBL" id="MPKY01000003">
    <property type="protein sequence ID" value="OJS98509.1"/>
    <property type="molecule type" value="Genomic_DNA"/>
</dbReference>
<dbReference type="GO" id="GO:1901135">
    <property type="term" value="P:carbohydrate derivative metabolic process"/>
    <property type="evidence" value="ECO:0007669"/>
    <property type="project" value="UniProtKB-ARBA"/>
</dbReference>
<protein>
    <recommendedName>
        <fullName evidence="5">Glycosyltransferase</fullName>
    </recommendedName>
</protein>
<evidence type="ECO:0000313" key="4">
    <source>
        <dbReference type="Proteomes" id="UP000183986"/>
    </source>
</evidence>
<dbReference type="AlphaFoldDB" id="A0A1M2UT50"/>
<dbReference type="InterPro" id="IPR028098">
    <property type="entry name" value="Glyco_trans_4-like_N"/>
</dbReference>
<gene>
    <name evidence="3" type="ORF">BEE62_15890</name>
</gene>
<dbReference type="Proteomes" id="UP000183986">
    <property type="component" value="Unassembled WGS sequence"/>
</dbReference>
<dbReference type="Pfam" id="PF00534">
    <property type="entry name" value="Glycos_transf_1"/>
    <property type="match status" value="1"/>
</dbReference>
<evidence type="ECO:0000259" key="2">
    <source>
        <dbReference type="Pfam" id="PF13439"/>
    </source>
</evidence>
<name>A0A1M2UT50_MARNT</name>
<keyword evidence="4" id="KW-1185">Reference proteome</keyword>
<dbReference type="PANTHER" id="PTHR12526">
    <property type="entry name" value="GLYCOSYLTRANSFERASE"/>
    <property type="match status" value="1"/>
</dbReference>
<dbReference type="Pfam" id="PF13439">
    <property type="entry name" value="Glyco_transf_4"/>
    <property type="match status" value="1"/>
</dbReference>
<dbReference type="SUPFAM" id="SSF53756">
    <property type="entry name" value="UDP-Glycosyltransferase/glycogen phosphorylase"/>
    <property type="match status" value="1"/>
</dbReference>
<feature type="domain" description="Glycosyl transferase family 1" evidence="1">
    <location>
        <begin position="176"/>
        <end position="310"/>
    </location>
</feature>
<feature type="domain" description="Glycosyltransferase subfamily 4-like N-terminal" evidence="2">
    <location>
        <begin position="24"/>
        <end position="157"/>
    </location>
</feature>
<reference evidence="3" key="1">
    <citation type="submission" date="2016-11" db="EMBL/GenBank/DDBJ databases">
        <title>Draft Genome Sequence of Marinobacter hydrocarbonoclasticus strain STW2, a polyaromatic aromatic hydrocarbon degrading and denitrifying bacterium from rhizosphere of Seagrass Enhalus acodoides.</title>
        <authorList>
            <person name="Ling J."/>
            <person name="Dong J."/>
        </authorList>
    </citation>
    <scope>NUCLEOTIDE SEQUENCE [LARGE SCALE GENOMIC DNA]</scope>
    <source>
        <strain evidence="3">STW2</strain>
    </source>
</reference>
<dbReference type="GO" id="GO:0016757">
    <property type="term" value="F:glycosyltransferase activity"/>
    <property type="evidence" value="ECO:0007669"/>
    <property type="project" value="InterPro"/>
</dbReference>
<evidence type="ECO:0008006" key="5">
    <source>
        <dbReference type="Google" id="ProtNLM"/>
    </source>
</evidence>
<accession>A0A1M2UT50</accession>
<dbReference type="Gene3D" id="3.40.50.2000">
    <property type="entry name" value="Glycogen Phosphorylase B"/>
    <property type="match status" value="2"/>
</dbReference>